<dbReference type="OrthoDB" id="9793802at2"/>
<feature type="domain" description="Baseplate J-like C-terminal" evidence="1">
    <location>
        <begin position="251"/>
        <end position="327"/>
    </location>
</feature>
<dbReference type="RefSeq" id="WP_013661008.1">
    <property type="nucleotide sequence ID" value="NC_015276.1"/>
</dbReference>
<dbReference type="KEGG" id="mme:Marme_1847"/>
<dbReference type="PATRIC" id="fig|717774.3.peg.1902"/>
<protein>
    <submittedName>
        <fullName evidence="2">Baseplate J family protein</fullName>
    </submittedName>
</protein>
<dbReference type="EMBL" id="CP002583">
    <property type="protein sequence ID" value="ADZ91103.1"/>
    <property type="molecule type" value="Genomic_DNA"/>
</dbReference>
<dbReference type="PIRSF" id="PIRSF020481">
    <property type="entry name" value="BAP"/>
    <property type="match status" value="1"/>
</dbReference>
<proteinExistence type="predicted"/>
<dbReference type="eggNOG" id="COG3948">
    <property type="taxonomic scope" value="Bacteria"/>
</dbReference>
<dbReference type="InterPro" id="IPR058530">
    <property type="entry name" value="Baseplate_J-like_C"/>
</dbReference>
<reference evidence="2 3" key="1">
    <citation type="journal article" date="2012" name="Stand. Genomic Sci.">
        <title>Complete genome sequence of the melanogenic marine bacterium Marinomonas mediterranea type strain (MMB-1(T)).</title>
        <authorList>
            <person name="Lucas-Elio P."/>
            <person name="Goodwin L."/>
            <person name="Woyke T."/>
            <person name="Pitluck S."/>
            <person name="Nolan M."/>
            <person name="Kyrpides N.C."/>
            <person name="Detter J.C."/>
            <person name="Copeland A."/>
            <person name="Teshima H."/>
            <person name="Bruce D."/>
            <person name="Detter C."/>
            <person name="Tapia R."/>
            <person name="Han S."/>
            <person name="Land M.L."/>
            <person name="Ivanova N."/>
            <person name="Mikhailova N."/>
            <person name="Johnston A.W."/>
            <person name="Sanchez-Amat A."/>
        </authorList>
    </citation>
    <scope>NUCLEOTIDE SEQUENCE [LARGE SCALE GENOMIC DNA]</scope>
    <source>
        <strain evidence="3">ATCC 700492 / JCM 21426 / NBRC 103028 / MMB-1</strain>
    </source>
</reference>
<evidence type="ECO:0000313" key="3">
    <source>
        <dbReference type="Proteomes" id="UP000001062"/>
    </source>
</evidence>
<dbReference type="Pfam" id="PF26079">
    <property type="entry name" value="Baseplate_J_C"/>
    <property type="match status" value="1"/>
</dbReference>
<dbReference type="STRING" id="717774.Marme_1847"/>
<dbReference type="Proteomes" id="UP000001062">
    <property type="component" value="Chromosome"/>
</dbReference>
<evidence type="ECO:0000259" key="1">
    <source>
        <dbReference type="Pfam" id="PF26079"/>
    </source>
</evidence>
<dbReference type="InterPro" id="IPR014507">
    <property type="entry name" value="Baseplate_assembly_J_pred"/>
</dbReference>
<organism evidence="2 3">
    <name type="scientific">Marinomonas mediterranea (strain ATCC 700492 / JCM 21426 / NBRC 103028 / MMB-1)</name>
    <dbReference type="NCBI Taxonomy" id="717774"/>
    <lineage>
        <taxon>Bacteria</taxon>
        <taxon>Pseudomonadati</taxon>
        <taxon>Pseudomonadota</taxon>
        <taxon>Gammaproteobacteria</taxon>
        <taxon>Oceanospirillales</taxon>
        <taxon>Oceanospirillaceae</taxon>
        <taxon>Marinomonas</taxon>
    </lineage>
</organism>
<accession>F2K225</accession>
<keyword evidence="3" id="KW-1185">Reference proteome</keyword>
<name>F2K225_MARM1</name>
<sequence>MFPHKNQLPIPDIIKTRPYEAVLSNIKESVLAYLAEHDPSIADSVQETFENEAAIITKLIEAFAVIMQATDRQRNAQALQMFGMYATDDDMVDVIVSRLGLERQIIDEGDPNAFPPVAPTMESNDALLTRYYLAVFALSSAGTRSGYRYHAMTLGGRPKIDVQSSESGQVVVTYRYEEHEMGGQTKDAQARQTSPGEVDVRILAHEGDGTPSQALINATKAYLIDRDDIAQETDLVTVQAANIVRWACDATIHLRVGPDREVVRDAAIKAVQEYGDEQNRLGGEIEPSLLYAALASIGGVRRVELNMTDSIQCDYSEVPYLESININVVTAQL</sequence>
<dbReference type="HOGENOM" id="CLU_046415_0_0_6"/>
<gene>
    <name evidence="2" type="ordered locus">Marme_1847</name>
</gene>
<dbReference type="AlphaFoldDB" id="F2K225"/>
<evidence type="ECO:0000313" key="2">
    <source>
        <dbReference type="EMBL" id="ADZ91103.1"/>
    </source>
</evidence>